<reference evidence="4" key="1">
    <citation type="submission" date="2016-10" db="EMBL/GenBank/DDBJ databases">
        <authorList>
            <person name="Varghese N."/>
            <person name="Submissions S."/>
        </authorList>
    </citation>
    <scope>NUCLEOTIDE SEQUENCE [LARGE SCALE GENOMIC DNA]</scope>
    <source>
        <strain evidence="4">DSM 19183</strain>
    </source>
</reference>
<proteinExistence type="predicted"/>
<evidence type="ECO:0000256" key="1">
    <source>
        <dbReference type="SAM" id="MobiDB-lite"/>
    </source>
</evidence>
<organism evidence="3 4">
    <name type="scientific">Alkalibacterium pelagium</name>
    <dbReference type="NCBI Taxonomy" id="426702"/>
    <lineage>
        <taxon>Bacteria</taxon>
        <taxon>Bacillati</taxon>
        <taxon>Bacillota</taxon>
        <taxon>Bacilli</taxon>
        <taxon>Lactobacillales</taxon>
        <taxon>Carnobacteriaceae</taxon>
        <taxon>Alkalibacterium</taxon>
    </lineage>
</organism>
<evidence type="ECO:0000259" key="2">
    <source>
        <dbReference type="Pfam" id="PF07995"/>
    </source>
</evidence>
<name>A0A1H7FID6_9LACT</name>
<dbReference type="STRING" id="426702.SAMN04488099_101250"/>
<dbReference type="PANTHER" id="PTHR19328">
    <property type="entry name" value="HEDGEHOG-INTERACTING PROTEIN"/>
    <property type="match status" value="1"/>
</dbReference>
<keyword evidence="4" id="KW-1185">Reference proteome</keyword>
<feature type="region of interest" description="Disordered" evidence="1">
    <location>
        <begin position="23"/>
        <end position="66"/>
    </location>
</feature>
<sequence length="383" mass="42490">MYQKITLLVALFILLVGCTENNEQDTERDSIDNNGESSEESDQTDVDEPDPTEDDEPDEQEPVFSEPEVIAENLEIPWAIEIIDNTFYLTERPGYITRIEDGETVRQTVELNEAVSTVPEAGLLGFVLDPDFLENSTAYAYCTYDGSNGSLNRIVTLQLNEGVWREENVLLDEIPSGRVHHGGRLAIGPDGLLYATTGDASIPELAQDLESLAGKILRLNRDGSIPSDNPFADSYVYSYGHRNPQGLTWSSEGTMYSSEHGATANDEINLIEAGENYGWPIIEGEEENEGMITPLFTSGSEETWAPSGMDYSNGRVYVAGLRGAAIYELDIETGEQREVVSGMGRIRDIRIEDNQLYFISNNTDGRGNPEENDDKLYQLSIEN</sequence>
<gene>
    <name evidence="3" type="ORF">SAMN04488099_101250</name>
</gene>
<dbReference type="SUPFAM" id="SSF50952">
    <property type="entry name" value="Soluble quinoprotein glucose dehydrogenase"/>
    <property type="match status" value="1"/>
</dbReference>
<dbReference type="PROSITE" id="PS51257">
    <property type="entry name" value="PROKAR_LIPOPROTEIN"/>
    <property type="match status" value="1"/>
</dbReference>
<dbReference type="AlphaFoldDB" id="A0A1H7FID6"/>
<accession>A0A1H7FID6</accession>
<dbReference type="Proteomes" id="UP000199081">
    <property type="component" value="Unassembled WGS sequence"/>
</dbReference>
<dbReference type="InterPro" id="IPR011041">
    <property type="entry name" value="Quinoprot_gluc/sorb_DH_b-prop"/>
</dbReference>
<dbReference type="InterPro" id="IPR011042">
    <property type="entry name" value="6-blade_b-propeller_TolB-like"/>
</dbReference>
<evidence type="ECO:0000313" key="4">
    <source>
        <dbReference type="Proteomes" id="UP000199081"/>
    </source>
</evidence>
<dbReference type="RefSeq" id="WP_091478444.1">
    <property type="nucleotide sequence ID" value="NZ_BJYC01000001.1"/>
</dbReference>
<protein>
    <submittedName>
        <fullName evidence="3">Glucose/arabinose dehydrogenase, beta-propeller fold</fullName>
    </submittedName>
</protein>
<dbReference type="Pfam" id="PF07995">
    <property type="entry name" value="GSDH"/>
    <property type="match status" value="1"/>
</dbReference>
<dbReference type="InterPro" id="IPR012938">
    <property type="entry name" value="Glc/Sorbosone_DH"/>
</dbReference>
<dbReference type="PANTHER" id="PTHR19328:SF13">
    <property type="entry name" value="HIPL1 PROTEIN"/>
    <property type="match status" value="1"/>
</dbReference>
<feature type="compositionally biased region" description="Acidic residues" evidence="1">
    <location>
        <begin position="37"/>
        <end position="61"/>
    </location>
</feature>
<evidence type="ECO:0000313" key="3">
    <source>
        <dbReference type="EMBL" id="SEK23055.1"/>
    </source>
</evidence>
<feature type="domain" description="Glucose/Sorbosone dehydrogenase" evidence="2">
    <location>
        <begin position="74"/>
        <end position="366"/>
    </location>
</feature>
<dbReference type="EMBL" id="FNZU01000001">
    <property type="protein sequence ID" value="SEK23055.1"/>
    <property type="molecule type" value="Genomic_DNA"/>
</dbReference>
<dbReference type="Gene3D" id="2.120.10.30">
    <property type="entry name" value="TolB, C-terminal domain"/>
    <property type="match status" value="1"/>
</dbReference>
<dbReference type="OrthoDB" id="9770043at2"/>